<evidence type="ECO:0000256" key="6">
    <source>
        <dbReference type="SAM" id="Phobius"/>
    </source>
</evidence>
<name>A0A409VU91_9AGAR</name>
<evidence type="ECO:0000313" key="8">
    <source>
        <dbReference type="EMBL" id="PPQ69823.1"/>
    </source>
</evidence>
<keyword evidence="9" id="KW-1185">Reference proteome</keyword>
<comment type="caution">
    <text evidence="8">The sequence shown here is derived from an EMBL/GenBank/DDBJ whole genome shotgun (WGS) entry which is preliminary data.</text>
</comment>
<dbReference type="PANTHER" id="PTHR10165">
    <property type="entry name" value="LIPID PHOSPHATE PHOSPHATASE"/>
    <property type="match status" value="1"/>
</dbReference>
<comment type="similarity">
    <text evidence="2">Belongs to the PA-phosphatase related phosphoesterase family.</text>
</comment>
<dbReference type="InterPro" id="IPR043216">
    <property type="entry name" value="PAP-like"/>
</dbReference>
<comment type="subcellular location">
    <subcellularLocation>
        <location evidence="1">Membrane</location>
        <topology evidence="1">Multi-pass membrane protein</topology>
    </subcellularLocation>
</comment>
<dbReference type="Gene3D" id="1.20.144.10">
    <property type="entry name" value="Phosphatidic acid phosphatase type 2/haloperoxidase"/>
    <property type="match status" value="1"/>
</dbReference>
<dbReference type="SUPFAM" id="SSF48317">
    <property type="entry name" value="Acid phosphatase/Vanadium-dependent haloperoxidase"/>
    <property type="match status" value="1"/>
</dbReference>
<evidence type="ECO:0000256" key="5">
    <source>
        <dbReference type="ARBA" id="ARBA00023136"/>
    </source>
</evidence>
<accession>A0A409VU91</accession>
<evidence type="ECO:0000259" key="7">
    <source>
        <dbReference type="SMART" id="SM00014"/>
    </source>
</evidence>
<dbReference type="OrthoDB" id="10030083at2759"/>
<evidence type="ECO:0000256" key="4">
    <source>
        <dbReference type="ARBA" id="ARBA00022989"/>
    </source>
</evidence>
<feature type="transmembrane region" description="Helical" evidence="6">
    <location>
        <begin position="229"/>
        <end position="248"/>
    </location>
</feature>
<protein>
    <recommendedName>
        <fullName evidence="7">Phosphatidic acid phosphatase type 2/haloperoxidase domain-containing protein</fullName>
    </recommendedName>
</protein>
<dbReference type="CDD" id="cd03390">
    <property type="entry name" value="PAP2_containing_1_like"/>
    <property type="match status" value="1"/>
</dbReference>
<dbReference type="Pfam" id="PF01569">
    <property type="entry name" value="PAP2"/>
    <property type="match status" value="1"/>
</dbReference>
<dbReference type="EMBL" id="NHYE01005561">
    <property type="protein sequence ID" value="PPQ69823.1"/>
    <property type="molecule type" value="Genomic_DNA"/>
</dbReference>
<keyword evidence="5 6" id="KW-0472">Membrane</keyword>
<feature type="transmembrane region" description="Helical" evidence="6">
    <location>
        <begin position="163"/>
        <end position="184"/>
    </location>
</feature>
<dbReference type="InParanoid" id="A0A409VU91"/>
<evidence type="ECO:0000256" key="2">
    <source>
        <dbReference type="ARBA" id="ARBA00008816"/>
    </source>
</evidence>
<dbReference type="InterPro" id="IPR000326">
    <property type="entry name" value="PAP2/HPO"/>
</dbReference>
<feature type="transmembrane region" description="Helical" evidence="6">
    <location>
        <begin position="67"/>
        <end position="87"/>
    </location>
</feature>
<dbReference type="STRING" id="231916.A0A409VU91"/>
<feature type="domain" description="Phosphatidic acid phosphatase type 2/haloperoxidase" evidence="7">
    <location>
        <begin position="102"/>
        <end position="244"/>
    </location>
</feature>
<dbReference type="SMART" id="SM00014">
    <property type="entry name" value="acidPPc"/>
    <property type="match status" value="1"/>
</dbReference>
<reference evidence="8 9" key="1">
    <citation type="journal article" date="2018" name="Evol. Lett.">
        <title>Horizontal gene cluster transfer increased hallucinogenic mushroom diversity.</title>
        <authorList>
            <person name="Reynolds H.T."/>
            <person name="Vijayakumar V."/>
            <person name="Gluck-Thaler E."/>
            <person name="Korotkin H.B."/>
            <person name="Matheny P.B."/>
            <person name="Slot J.C."/>
        </authorList>
    </citation>
    <scope>NUCLEOTIDE SEQUENCE [LARGE SCALE GENOMIC DNA]</scope>
    <source>
        <strain evidence="8 9">SRW20</strain>
    </source>
</reference>
<feature type="transmembrane region" description="Helical" evidence="6">
    <location>
        <begin position="196"/>
        <end position="217"/>
    </location>
</feature>
<dbReference type="GO" id="GO:0006644">
    <property type="term" value="P:phospholipid metabolic process"/>
    <property type="evidence" value="ECO:0007669"/>
    <property type="project" value="InterPro"/>
</dbReference>
<evidence type="ECO:0000256" key="1">
    <source>
        <dbReference type="ARBA" id="ARBA00004141"/>
    </source>
</evidence>
<evidence type="ECO:0000256" key="3">
    <source>
        <dbReference type="ARBA" id="ARBA00022692"/>
    </source>
</evidence>
<feature type="transmembrane region" description="Helical" evidence="6">
    <location>
        <begin position="28"/>
        <end position="47"/>
    </location>
</feature>
<dbReference type="GO" id="GO:0016020">
    <property type="term" value="C:membrane"/>
    <property type="evidence" value="ECO:0007669"/>
    <property type="project" value="UniProtKB-SubCell"/>
</dbReference>
<dbReference type="InterPro" id="IPR036938">
    <property type="entry name" value="PAP2/HPO_sf"/>
</dbReference>
<dbReference type="AlphaFoldDB" id="A0A409VU91"/>
<gene>
    <name evidence="8" type="ORF">CVT26_014201</name>
</gene>
<proteinExistence type="inferred from homology"/>
<dbReference type="PANTHER" id="PTHR10165:SF35">
    <property type="entry name" value="RE23632P"/>
    <property type="match status" value="1"/>
</dbReference>
<organism evidence="8 9">
    <name type="scientific">Gymnopilus dilepis</name>
    <dbReference type="NCBI Taxonomy" id="231916"/>
    <lineage>
        <taxon>Eukaryota</taxon>
        <taxon>Fungi</taxon>
        <taxon>Dikarya</taxon>
        <taxon>Basidiomycota</taxon>
        <taxon>Agaricomycotina</taxon>
        <taxon>Agaricomycetes</taxon>
        <taxon>Agaricomycetidae</taxon>
        <taxon>Agaricales</taxon>
        <taxon>Agaricineae</taxon>
        <taxon>Hymenogastraceae</taxon>
        <taxon>Gymnopilus</taxon>
    </lineage>
</organism>
<evidence type="ECO:0000313" key="9">
    <source>
        <dbReference type="Proteomes" id="UP000284706"/>
    </source>
</evidence>
<keyword evidence="3 6" id="KW-0812">Transmembrane</keyword>
<keyword evidence="4 6" id="KW-1133">Transmembrane helix</keyword>
<dbReference type="GO" id="GO:0008195">
    <property type="term" value="F:phosphatidate phosphatase activity"/>
    <property type="evidence" value="ECO:0007669"/>
    <property type="project" value="TreeGrafter"/>
</dbReference>
<dbReference type="Proteomes" id="UP000284706">
    <property type="component" value="Unassembled WGS sequence"/>
</dbReference>
<sequence>MDRLRVSVRHYFREGALDWFDRSYLTDWALVLLIWFSTGLVAVLPIFERTFLRSDQDIKYPHKKNQVSSYTNQAIALFLPLSVFIAVGCLKRSLLVIHHGALGLCASRGLAMFITEVLKHSVGRLRPDFLARCKWDKALDKCTGQKQAILDGRKSFPSGHSSTAFSGMFFLSLWIAGQTAAWAFDVPRTARSLRSSRLLAFGITLLPIFWASHVAMTRLQDYRHHKEDVIVGSLLGCLCATISYLMFWPNPCSSSSFNYQVFGQPRLSYIEAEYATTRADDFELGRLEADEENAV</sequence>
<dbReference type="GO" id="GO:0046839">
    <property type="term" value="P:phospholipid dephosphorylation"/>
    <property type="evidence" value="ECO:0007669"/>
    <property type="project" value="TreeGrafter"/>
</dbReference>